<evidence type="ECO:0000313" key="1">
    <source>
        <dbReference type="EMBL" id="MBT1705975.1"/>
    </source>
</evidence>
<organism evidence="1 2">
    <name type="scientific">Chryseosolibacter indicus</name>
    <dbReference type="NCBI Taxonomy" id="2782351"/>
    <lineage>
        <taxon>Bacteria</taxon>
        <taxon>Pseudomonadati</taxon>
        <taxon>Bacteroidota</taxon>
        <taxon>Cytophagia</taxon>
        <taxon>Cytophagales</taxon>
        <taxon>Chryseotaleaceae</taxon>
        <taxon>Chryseosolibacter</taxon>
    </lineage>
</organism>
<accession>A0ABS5VX34</accession>
<dbReference type="RefSeq" id="WP_254156498.1">
    <property type="nucleotide sequence ID" value="NZ_JAHESD010000076.1"/>
</dbReference>
<protein>
    <submittedName>
        <fullName evidence="1">DUF2490 domain-containing protein</fullName>
    </submittedName>
</protein>
<name>A0ABS5VX34_9BACT</name>
<keyword evidence="2" id="KW-1185">Reference proteome</keyword>
<reference evidence="1 2" key="1">
    <citation type="submission" date="2021-05" db="EMBL/GenBank/DDBJ databases">
        <title>A Polyphasic approach of four new species of the genus Ohtaekwangia: Ohtaekwangia histidinii sp. nov., Ohtaekwangia cretensis sp. nov., Ohtaekwangia indiensis sp. nov., Ohtaekwangia reichenbachii sp. nov. from diverse environment.</title>
        <authorList>
            <person name="Octaviana S."/>
        </authorList>
    </citation>
    <scope>NUCLEOTIDE SEQUENCE [LARGE SCALE GENOMIC DNA]</scope>
    <source>
        <strain evidence="1 2">PWU20</strain>
    </source>
</reference>
<gene>
    <name evidence="1" type="ORF">KK060_21975</name>
</gene>
<comment type="caution">
    <text evidence="1">The sequence shown here is derived from an EMBL/GenBank/DDBJ whole genome shotgun (WGS) entry which is preliminary data.</text>
</comment>
<dbReference type="InterPro" id="IPR019619">
    <property type="entry name" value="DUF2490"/>
</dbReference>
<dbReference type="EMBL" id="JAHESD010000076">
    <property type="protein sequence ID" value="MBT1705975.1"/>
    <property type="molecule type" value="Genomic_DNA"/>
</dbReference>
<proteinExistence type="predicted"/>
<evidence type="ECO:0000313" key="2">
    <source>
        <dbReference type="Proteomes" id="UP000772618"/>
    </source>
</evidence>
<dbReference type="Proteomes" id="UP000772618">
    <property type="component" value="Unassembled WGS sequence"/>
</dbReference>
<sequence>MGGNYSVILSFVFLVLATTDLSGQVHERQGWLFWSHEQTLTNKLKLFGDLQLRSADEAKYLETLLVRPGLTYVVNDNEELTVGYTLFANWEMEEDKKVYEPEHRIWEQYQVEMKLGSNTLSNRIRLEQRFPGQSQFSQRLRYYIKLKIPVFESRYFTAIQNEIFLNVQNKEVINNHLYDQNRLYGGIGYEFTKEIDLELGYMFRYQIEKESNVVSHILQLTISTNF</sequence>
<dbReference type="Pfam" id="PF10677">
    <property type="entry name" value="DUF2490"/>
    <property type="match status" value="1"/>
</dbReference>